<dbReference type="SUPFAM" id="SSF55961">
    <property type="entry name" value="Bet v1-like"/>
    <property type="match status" value="1"/>
</dbReference>
<reference evidence="2 3" key="1">
    <citation type="submission" date="2016-10" db="EMBL/GenBank/DDBJ databases">
        <title>Complete Genome Sequence of the Nonylphenol-Degrading Bacterium Sphingobium cloacae JCM 10874T.</title>
        <authorList>
            <person name="Ootsuka M."/>
            <person name="Nishizawa T."/>
            <person name="Ohta H."/>
        </authorList>
    </citation>
    <scope>NUCLEOTIDE SEQUENCE [LARGE SCALE GENOMIC DNA]</scope>
    <source>
        <strain evidence="2 3">JCM 10874</strain>
    </source>
</reference>
<dbReference type="Proteomes" id="UP000218272">
    <property type="component" value="Chromosome SCLO_1"/>
</dbReference>
<sequence>MAQIEESAELNRNADDAWRAFGAWEAVADWHPMLERVEADGNQPGARRRAYTKDGQEQVERLVSRDEASRSYRYAMVETGLPVENYMAEFRIDAVDADHSKVTWTARFDEIGRKGEGAEAVRGFFEAGVKALASSCPSSGI</sequence>
<keyword evidence="3" id="KW-1185">Reference proteome</keyword>
<dbReference type="PANTHER" id="PTHR39332:SF7">
    <property type="entry name" value="SRPBCC FAMILY PROTEIN"/>
    <property type="match status" value="1"/>
</dbReference>
<name>A0A1E1EYE6_9SPHN</name>
<feature type="region of interest" description="Disordered" evidence="1">
    <location>
        <begin position="40"/>
        <end position="59"/>
    </location>
</feature>
<evidence type="ECO:0000313" key="3">
    <source>
        <dbReference type="Proteomes" id="UP000218272"/>
    </source>
</evidence>
<proteinExistence type="predicted"/>
<dbReference type="CDD" id="cd07821">
    <property type="entry name" value="PYR_PYL_RCAR_like"/>
    <property type="match status" value="1"/>
</dbReference>
<evidence type="ECO:0000256" key="1">
    <source>
        <dbReference type="SAM" id="MobiDB-lite"/>
    </source>
</evidence>
<evidence type="ECO:0008006" key="4">
    <source>
        <dbReference type="Google" id="ProtNLM"/>
    </source>
</evidence>
<accession>A0A1E1EYE6</accession>
<dbReference type="InterPro" id="IPR019587">
    <property type="entry name" value="Polyketide_cyclase/dehydratase"/>
</dbReference>
<dbReference type="EMBL" id="AP017655">
    <property type="protein sequence ID" value="BAV63232.1"/>
    <property type="molecule type" value="Genomic_DNA"/>
</dbReference>
<dbReference type="AlphaFoldDB" id="A0A1E1EYE6"/>
<dbReference type="KEGG" id="sclo:SCLO_1001920"/>
<protein>
    <recommendedName>
        <fullName evidence="4">Polyketide cyclase/dehydrase</fullName>
    </recommendedName>
</protein>
<gene>
    <name evidence="2" type="ORF">SCLO_1001920</name>
</gene>
<dbReference type="Gene3D" id="3.30.530.20">
    <property type="match status" value="1"/>
</dbReference>
<dbReference type="InterPro" id="IPR023393">
    <property type="entry name" value="START-like_dom_sf"/>
</dbReference>
<evidence type="ECO:0000313" key="2">
    <source>
        <dbReference type="EMBL" id="BAV63232.1"/>
    </source>
</evidence>
<organism evidence="2 3">
    <name type="scientific">Sphingobium cloacae</name>
    <dbReference type="NCBI Taxonomy" id="120107"/>
    <lineage>
        <taxon>Bacteria</taxon>
        <taxon>Pseudomonadati</taxon>
        <taxon>Pseudomonadota</taxon>
        <taxon>Alphaproteobacteria</taxon>
        <taxon>Sphingomonadales</taxon>
        <taxon>Sphingomonadaceae</taxon>
        <taxon>Sphingobium</taxon>
    </lineage>
</organism>
<dbReference type="Pfam" id="PF10604">
    <property type="entry name" value="Polyketide_cyc2"/>
    <property type="match status" value="1"/>
</dbReference>
<dbReference type="PANTHER" id="PTHR39332">
    <property type="entry name" value="BLL4707 PROTEIN"/>
    <property type="match status" value="1"/>
</dbReference>